<dbReference type="PANTHER" id="PTHR47354:SF7">
    <property type="entry name" value="NAD(P)H-FLAVIN REDUCTASE"/>
    <property type="match status" value="1"/>
</dbReference>
<dbReference type="InterPro" id="IPR001433">
    <property type="entry name" value="OxRdtase_FAD/NAD-bd"/>
</dbReference>
<keyword evidence="1" id="KW-0560">Oxidoreductase</keyword>
<name>A0A6F8PQF7_9GAMM</name>
<dbReference type="Gene3D" id="2.40.30.10">
    <property type="entry name" value="Translation factors"/>
    <property type="match status" value="1"/>
</dbReference>
<keyword evidence="2" id="KW-0455">Luminescence</keyword>
<dbReference type="InterPro" id="IPR008333">
    <property type="entry name" value="Cbr1-like_FAD-bd_dom"/>
</dbReference>
<dbReference type="InterPro" id="IPR050415">
    <property type="entry name" value="MRET"/>
</dbReference>
<dbReference type="InterPro" id="IPR017938">
    <property type="entry name" value="Riboflavin_synthase-like_b-brl"/>
</dbReference>
<dbReference type="GO" id="GO:0008218">
    <property type="term" value="P:bioluminescence"/>
    <property type="evidence" value="ECO:0007669"/>
    <property type="project" value="UniProtKB-KW"/>
</dbReference>
<dbReference type="PRINTS" id="PR00410">
    <property type="entry name" value="PHEHYDRXLASE"/>
</dbReference>
<dbReference type="PANTHER" id="PTHR47354">
    <property type="entry name" value="NADH OXIDOREDUCTASE HCR"/>
    <property type="match status" value="1"/>
</dbReference>
<organism evidence="5 6">
    <name type="scientific">Thiosulfativibrio zosterae</name>
    <dbReference type="NCBI Taxonomy" id="2675053"/>
    <lineage>
        <taxon>Bacteria</taxon>
        <taxon>Pseudomonadati</taxon>
        <taxon>Pseudomonadota</taxon>
        <taxon>Gammaproteobacteria</taxon>
        <taxon>Thiotrichales</taxon>
        <taxon>Piscirickettsiaceae</taxon>
        <taxon>Thiosulfativibrio</taxon>
    </lineage>
</organism>
<dbReference type="KEGG" id="tzo:THMIRHAT_20910"/>
<evidence type="ECO:0000256" key="3">
    <source>
        <dbReference type="ARBA" id="ARBA00038177"/>
    </source>
</evidence>
<evidence type="ECO:0000256" key="2">
    <source>
        <dbReference type="ARBA" id="ARBA00023223"/>
    </source>
</evidence>
<evidence type="ECO:0000259" key="4">
    <source>
        <dbReference type="PROSITE" id="PS51384"/>
    </source>
</evidence>
<dbReference type="CDD" id="cd06189">
    <property type="entry name" value="flavin_oxioreductase"/>
    <property type="match status" value="1"/>
</dbReference>
<evidence type="ECO:0000256" key="1">
    <source>
        <dbReference type="ARBA" id="ARBA00023002"/>
    </source>
</evidence>
<feature type="domain" description="FAD-binding FR-type" evidence="4">
    <location>
        <begin position="1"/>
        <end position="97"/>
    </location>
</feature>
<comment type="similarity">
    <text evidence="3">Belongs to the Fre/LuxG FAD/NAD(P) flavoprotein oxidoreductase family.</text>
</comment>
<dbReference type="Pfam" id="PF00175">
    <property type="entry name" value="NAD_binding_1"/>
    <property type="match status" value="1"/>
</dbReference>
<accession>A0A6F8PQF7</accession>
<dbReference type="SUPFAM" id="SSF63380">
    <property type="entry name" value="Riboflavin synthase domain-like"/>
    <property type="match status" value="1"/>
</dbReference>
<keyword evidence="6" id="KW-1185">Reference proteome</keyword>
<dbReference type="Gene3D" id="3.40.50.80">
    <property type="entry name" value="Nucleotide-binding domain of ferredoxin-NADP reductase (FNR) module"/>
    <property type="match status" value="1"/>
</dbReference>
<reference evidence="6" key="1">
    <citation type="submission" date="2019-11" db="EMBL/GenBank/DDBJ databases">
        <title>Isolation and characterization of two novel species in the genus Thiomicrorhabdus.</title>
        <authorList>
            <person name="Mochizuki J."/>
            <person name="Kojima H."/>
            <person name="Fukui M."/>
        </authorList>
    </citation>
    <scope>NUCLEOTIDE SEQUENCE [LARGE SCALE GENOMIC DNA]</scope>
    <source>
        <strain evidence="6">AkT22</strain>
    </source>
</reference>
<dbReference type="PROSITE" id="PS51384">
    <property type="entry name" value="FAD_FR"/>
    <property type="match status" value="1"/>
</dbReference>
<protein>
    <recommendedName>
        <fullName evidence="4">FAD-binding FR-type domain-containing protein</fullName>
    </recommendedName>
</protein>
<evidence type="ECO:0000313" key="5">
    <source>
        <dbReference type="EMBL" id="BBP44345.1"/>
    </source>
</evidence>
<dbReference type="GO" id="GO:0016491">
    <property type="term" value="F:oxidoreductase activity"/>
    <property type="evidence" value="ECO:0007669"/>
    <property type="project" value="UniProtKB-KW"/>
</dbReference>
<sequence length="221" mass="24762">MLQKMTLVERVLLTPDILQLLLNPSEPFDYQAGDYVLLGLDEADLKPFSIASAPRLDGMIELHIRNHDNSDWMVALFEVQRYDTLFVQGPKAQYQLDANLDKPLIFVAGGTGFAPMKALLEVALKQGGEQIIEFYWGARTAADLYQHTDMLSLCKQYPNLNYLPVVSEEDFGGRTGLVHQAVLQDHPDLSGFRVYLCGPWPMQQTAKADFLAAGLPESQFN</sequence>
<dbReference type="Pfam" id="PF00970">
    <property type="entry name" value="FAD_binding_6"/>
    <property type="match status" value="1"/>
</dbReference>
<dbReference type="EMBL" id="AP021888">
    <property type="protein sequence ID" value="BBP44345.1"/>
    <property type="molecule type" value="Genomic_DNA"/>
</dbReference>
<gene>
    <name evidence="5" type="ORF">THMIRHAT_20910</name>
</gene>
<dbReference type="RefSeq" id="WP_173292068.1">
    <property type="nucleotide sequence ID" value="NZ_AP021888.1"/>
</dbReference>
<evidence type="ECO:0000313" key="6">
    <source>
        <dbReference type="Proteomes" id="UP000501466"/>
    </source>
</evidence>
<dbReference type="AlphaFoldDB" id="A0A6F8PQF7"/>
<dbReference type="InterPro" id="IPR039261">
    <property type="entry name" value="FNR_nucleotide-bd"/>
</dbReference>
<dbReference type="SUPFAM" id="SSF52343">
    <property type="entry name" value="Ferredoxin reductase-like, C-terminal NADP-linked domain"/>
    <property type="match status" value="1"/>
</dbReference>
<dbReference type="InterPro" id="IPR017927">
    <property type="entry name" value="FAD-bd_FR_type"/>
</dbReference>
<proteinExistence type="inferred from homology"/>
<dbReference type="Proteomes" id="UP000501466">
    <property type="component" value="Chromosome"/>
</dbReference>